<sequence length="138" mass="15852">MSINNEDNQQMASRTRFMLLILVVLCLMINWANILTFNFTVICMRPREIENYTENNQINNNLTILNENKTNKNSYKYSDESWLTREFSNYEKSQAMAMVAIGALITNIPIVTLINWYGPRYLFTVVGFPGAAATALIP</sequence>
<name>A0A1I8BE68_MELHA</name>
<feature type="transmembrane region" description="Helical" evidence="1">
    <location>
        <begin position="95"/>
        <end position="114"/>
    </location>
</feature>
<organism evidence="2 3">
    <name type="scientific">Meloidogyne hapla</name>
    <name type="common">Root-knot nematode worm</name>
    <dbReference type="NCBI Taxonomy" id="6305"/>
    <lineage>
        <taxon>Eukaryota</taxon>
        <taxon>Metazoa</taxon>
        <taxon>Ecdysozoa</taxon>
        <taxon>Nematoda</taxon>
        <taxon>Chromadorea</taxon>
        <taxon>Rhabditida</taxon>
        <taxon>Tylenchina</taxon>
        <taxon>Tylenchomorpha</taxon>
        <taxon>Tylenchoidea</taxon>
        <taxon>Meloidogynidae</taxon>
        <taxon>Meloidogyninae</taxon>
        <taxon>Meloidogyne</taxon>
    </lineage>
</organism>
<evidence type="ECO:0000313" key="3">
    <source>
        <dbReference type="WBParaSite" id="MhA1_Contig1982.frz3.gene1"/>
    </source>
</evidence>
<dbReference type="WBParaSite" id="MhA1_Contig1982.frz3.gene1">
    <property type="protein sequence ID" value="MhA1_Contig1982.frz3.gene1"/>
    <property type="gene ID" value="MhA1_Contig1982.frz3.gene1"/>
</dbReference>
<keyword evidence="1" id="KW-0812">Transmembrane</keyword>
<evidence type="ECO:0000313" key="2">
    <source>
        <dbReference type="Proteomes" id="UP000095281"/>
    </source>
</evidence>
<dbReference type="AlphaFoldDB" id="A0A1I8BE68"/>
<dbReference type="Proteomes" id="UP000095281">
    <property type="component" value="Unplaced"/>
</dbReference>
<proteinExistence type="predicted"/>
<dbReference type="PANTHER" id="PTHR45757">
    <property type="entry name" value="PROTEIN CBG23364-RELATED"/>
    <property type="match status" value="1"/>
</dbReference>
<protein>
    <submittedName>
        <fullName evidence="3">MFS domain-containing protein</fullName>
    </submittedName>
</protein>
<dbReference type="InterPro" id="IPR036259">
    <property type="entry name" value="MFS_trans_sf"/>
</dbReference>
<reference evidence="3" key="1">
    <citation type="submission" date="2016-11" db="UniProtKB">
        <authorList>
            <consortium name="WormBaseParasite"/>
        </authorList>
    </citation>
    <scope>IDENTIFICATION</scope>
</reference>
<evidence type="ECO:0000256" key="1">
    <source>
        <dbReference type="SAM" id="Phobius"/>
    </source>
</evidence>
<dbReference type="PANTHER" id="PTHR45757:SF23">
    <property type="entry name" value="MAJOR FACILITATOR SUPERFAMILY (MFS) PROFILE DOMAIN-CONTAINING PROTEIN"/>
    <property type="match status" value="1"/>
</dbReference>
<accession>A0A1I8BE68</accession>
<keyword evidence="2" id="KW-1185">Reference proteome</keyword>
<keyword evidence="1" id="KW-0472">Membrane</keyword>
<keyword evidence="1" id="KW-1133">Transmembrane helix</keyword>
<dbReference type="GO" id="GO:0016020">
    <property type="term" value="C:membrane"/>
    <property type="evidence" value="ECO:0007669"/>
    <property type="project" value="TreeGrafter"/>
</dbReference>
<feature type="transmembrane region" description="Helical" evidence="1">
    <location>
        <begin position="17"/>
        <end position="37"/>
    </location>
</feature>
<dbReference type="SUPFAM" id="SSF103473">
    <property type="entry name" value="MFS general substrate transporter"/>
    <property type="match status" value="1"/>
</dbReference>